<name>A0A6M3LTC3_9ZZZZ</name>
<accession>A0A6M3LTC3</accession>
<organism evidence="1">
    <name type="scientific">viral metagenome</name>
    <dbReference type="NCBI Taxonomy" id="1070528"/>
    <lineage>
        <taxon>unclassified sequences</taxon>
        <taxon>metagenomes</taxon>
        <taxon>organismal metagenomes</taxon>
    </lineage>
</organism>
<protein>
    <submittedName>
        <fullName evidence="1">Uncharacterized protein</fullName>
    </submittedName>
</protein>
<dbReference type="EMBL" id="MT143591">
    <property type="protein sequence ID" value="QJA98567.1"/>
    <property type="molecule type" value="Genomic_DNA"/>
</dbReference>
<reference evidence="1" key="1">
    <citation type="submission" date="2020-03" db="EMBL/GenBank/DDBJ databases">
        <title>The deep terrestrial virosphere.</title>
        <authorList>
            <person name="Holmfeldt K."/>
            <person name="Nilsson E."/>
            <person name="Simone D."/>
            <person name="Lopez-Fernandez M."/>
            <person name="Wu X."/>
            <person name="de Brujin I."/>
            <person name="Lundin D."/>
            <person name="Andersson A."/>
            <person name="Bertilsson S."/>
            <person name="Dopson M."/>
        </authorList>
    </citation>
    <scope>NUCLEOTIDE SEQUENCE</scope>
    <source>
        <strain evidence="1">MM171A01700</strain>
    </source>
</reference>
<evidence type="ECO:0000313" key="1">
    <source>
        <dbReference type="EMBL" id="QJA98567.1"/>
    </source>
</evidence>
<proteinExistence type="predicted"/>
<dbReference type="AlphaFoldDB" id="A0A6M3LTC3"/>
<sequence>MNTYKIYHSKGNTLVEADSVEEKPSHFVFLRKASKSSATVIESERVAFCPKDCLIVKTG</sequence>
<gene>
    <name evidence="1" type="ORF">MM171A01700_0002</name>
</gene>